<evidence type="ECO:0000313" key="3">
    <source>
        <dbReference type="Proteomes" id="UP000469385"/>
    </source>
</evidence>
<protein>
    <submittedName>
        <fullName evidence="2">Uncharacterized protein</fullName>
    </submittedName>
</protein>
<feature type="region of interest" description="Disordered" evidence="1">
    <location>
        <begin position="1"/>
        <end position="75"/>
    </location>
</feature>
<name>A0A6N8IWL0_9BURK</name>
<dbReference type="Proteomes" id="UP000469385">
    <property type="component" value="Unassembled WGS sequence"/>
</dbReference>
<reference evidence="2 3" key="1">
    <citation type="submission" date="2019-12" db="EMBL/GenBank/DDBJ databases">
        <authorList>
            <person name="Huq M.A."/>
        </authorList>
    </citation>
    <scope>NUCLEOTIDE SEQUENCE [LARGE SCALE GENOMIC DNA]</scope>
    <source>
        <strain evidence="2 3">MAH-25</strain>
    </source>
</reference>
<evidence type="ECO:0000256" key="1">
    <source>
        <dbReference type="SAM" id="MobiDB-lite"/>
    </source>
</evidence>
<feature type="compositionally biased region" description="Low complexity" evidence="1">
    <location>
        <begin position="24"/>
        <end position="58"/>
    </location>
</feature>
<comment type="caution">
    <text evidence="2">The sequence shown here is derived from an EMBL/GenBank/DDBJ whole genome shotgun (WGS) entry which is preliminary data.</text>
</comment>
<sequence length="142" mass="14618">MATVKKPVAKAARTAKPVARRAAPKASKPAPKASLASRAAEPPKAAKVPPPSNAAKSPDGARTEKDDKARKPKLVRDSYTIPKVEYAVLEALKVRAAKAGTPAKKSELLRAGIKALAVMPESAFLAAVGAVPAIKTGRPAKA</sequence>
<organism evidence="2 3">
    <name type="scientific">Ramlibacter pinisoli</name>
    <dbReference type="NCBI Taxonomy" id="2682844"/>
    <lineage>
        <taxon>Bacteria</taxon>
        <taxon>Pseudomonadati</taxon>
        <taxon>Pseudomonadota</taxon>
        <taxon>Betaproteobacteria</taxon>
        <taxon>Burkholderiales</taxon>
        <taxon>Comamonadaceae</taxon>
        <taxon>Ramlibacter</taxon>
    </lineage>
</organism>
<dbReference type="EMBL" id="WSEL01000009">
    <property type="protein sequence ID" value="MVQ31227.1"/>
    <property type="molecule type" value="Genomic_DNA"/>
</dbReference>
<feature type="compositionally biased region" description="Low complexity" evidence="1">
    <location>
        <begin position="1"/>
        <end position="17"/>
    </location>
</feature>
<accession>A0A6N8IWL0</accession>
<feature type="compositionally biased region" description="Basic and acidic residues" evidence="1">
    <location>
        <begin position="59"/>
        <end position="69"/>
    </location>
</feature>
<gene>
    <name evidence="2" type="ORF">GON04_17350</name>
</gene>
<dbReference type="RefSeq" id="WP_157399302.1">
    <property type="nucleotide sequence ID" value="NZ_WSEL01000009.1"/>
</dbReference>
<keyword evidence="3" id="KW-1185">Reference proteome</keyword>
<proteinExistence type="predicted"/>
<evidence type="ECO:0000313" key="2">
    <source>
        <dbReference type="EMBL" id="MVQ31227.1"/>
    </source>
</evidence>
<dbReference type="AlphaFoldDB" id="A0A6N8IWL0"/>